<proteinExistence type="inferred from homology"/>
<dbReference type="InterPro" id="IPR004839">
    <property type="entry name" value="Aminotransferase_I/II_large"/>
</dbReference>
<dbReference type="InterPro" id="IPR015424">
    <property type="entry name" value="PyrdxlP-dep_Trfase"/>
</dbReference>
<evidence type="ECO:0000313" key="11">
    <source>
        <dbReference type="Proteomes" id="UP000275024"/>
    </source>
</evidence>
<dbReference type="Proteomes" id="UP000275024">
    <property type="component" value="Unassembled WGS sequence"/>
</dbReference>
<evidence type="ECO:0000313" key="9">
    <source>
        <dbReference type="EMBL" id="RKN27801.1"/>
    </source>
</evidence>
<evidence type="ECO:0000313" key="10">
    <source>
        <dbReference type="Proteomes" id="UP000268652"/>
    </source>
</evidence>
<keyword evidence="3" id="KW-0663">Pyridoxal phosphate</keyword>
<comment type="similarity">
    <text evidence="5">Belongs to the class-II pyridoxal-phosphate-dependent aminotransferase family. MalY/PatB cystathionine beta-lyase subfamily.</text>
</comment>
<dbReference type="PANTHER" id="PTHR43525:SF2">
    <property type="entry name" value="CYSTATHIONINE BETA-LYASE-RELATED"/>
    <property type="match status" value="1"/>
</dbReference>
<comment type="caution">
    <text evidence="8">The sequence shown here is derived from an EMBL/GenBank/DDBJ whole genome shotgun (WGS) entry which is preliminary data.</text>
</comment>
<dbReference type="Gene3D" id="3.90.1150.10">
    <property type="entry name" value="Aspartate Aminotransferase, domain 1"/>
    <property type="match status" value="1"/>
</dbReference>
<dbReference type="Gene3D" id="3.40.640.10">
    <property type="entry name" value="Type I PLP-dependent aspartate aminotransferase-like (Major domain)"/>
    <property type="match status" value="1"/>
</dbReference>
<dbReference type="Proteomes" id="UP000268652">
    <property type="component" value="Unassembled WGS sequence"/>
</dbReference>
<evidence type="ECO:0000259" key="7">
    <source>
        <dbReference type="Pfam" id="PF00155"/>
    </source>
</evidence>
<evidence type="ECO:0000256" key="5">
    <source>
        <dbReference type="ARBA" id="ARBA00037974"/>
    </source>
</evidence>
<dbReference type="CDD" id="cd00609">
    <property type="entry name" value="AAT_like"/>
    <property type="match status" value="1"/>
</dbReference>
<dbReference type="RefSeq" id="WP_120695161.1">
    <property type="nucleotide sequence ID" value="NZ_RBDX01000001.1"/>
</dbReference>
<name>A0A3A9WI20_9ACTN</name>
<organism evidence="8 11">
    <name type="scientific">Streptomyces radicis</name>
    <dbReference type="NCBI Taxonomy" id="1750517"/>
    <lineage>
        <taxon>Bacteria</taxon>
        <taxon>Bacillati</taxon>
        <taxon>Actinomycetota</taxon>
        <taxon>Actinomycetes</taxon>
        <taxon>Kitasatosporales</taxon>
        <taxon>Streptomycetaceae</taxon>
        <taxon>Streptomyces</taxon>
    </lineage>
</organism>
<keyword evidence="8" id="KW-0808">Transferase</keyword>
<dbReference type="Pfam" id="PF00155">
    <property type="entry name" value="Aminotran_1_2"/>
    <property type="match status" value="1"/>
</dbReference>
<evidence type="ECO:0000256" key="6">
    <source>
        <dbReference type="SAM" id="MobiDB-lite"/>
    </source>
</evidence>
<gene>
    <name evidence="9" type="ORF">D7318_02720</name>
    <name evidence="8" type="ORF">D7319_00170</name>
</gene>
<dbReference type="InterPro" id="IPR015421">
    <property type="entry name" value="PyrdxlP-dep_Trfase_major"/>
</dbReference>
<comment type="cofactor">
    <cofactor evidence="1">
        <name>pyridoxal 5'-phosphate</name>
        <dbReference type="ChEBI" id="CHEBI:597326"/>
    </cofactor>
</comment>
<dbReference type="InterPro" id="IPR051798">
    <property type="entry name" value="Class-II_PLP-Dep_Aminotrans"/>
</dbReference>
<dbReference type="OrthoDB" id="3224382at2"/>
<accession>A0A3A9WI20</accession>
<dbReference type="EMBL" id="RBDX01000001">
    <property type="protein sequence ID" value="RKN12429.1"/>
    <property type="molecule type" value="Genomic_DNA"/>
</dbReference>
<evidence type="ECO:0000313" key="8">
    <source>
        <dbReference type="EMBL" id="RKN12429.1"/>
    </source>
</evidence>
<evidence type="ECO:0000256" key="3">
    <source>
        <dbReference type="ARBA" id="ARBA00022898"/>
    </source>
</evidence>
<evidence type="ECO:0000256" key="1">
    <source>
        <dbReference type="ARBA" id="ARBA00001933"/>
    </source>
</evidence>
<dbReference type="PANTHER" id="PTHR43525">
    <property type="entry name" value="PROTEIN MALY"/>
    <property type="match status" value="1"/>
</dbReference>
<keyword evidence="8" id="KW-0032">Aminotransferase</keyword>
<dbReference type="GO" id="GO:0047804">
    <property type="term" value="F:cysteine-S-conjugate beta-lyase activity"/>
    <property type="evidence" value="ECO:0007669"/>
    <property type="project" value="UniProtKB-EC"/>
</dbReference>
<protein>
    <recommendedName>
        <fullName evidence="2">cysteine-S-conjugate beta-lyase</fullName>
        <ecNumber evidence="2">4.4.1.13</ecNumber>
    </recommendedName>
</protein>
<evidence type="ECO:0000256" key="2">
    <source>
        <dbReference type="ARBA" id="ARBA00012224"/>
    </source>
</evidence>
<feature type="domain" description="Aminotransferase class I/classII large" evidence="7">
    <location>
        <begin position="45"/>
        <end position="393"/>
    </location>
</feature>
<reference evidence="10 11" key="1">
    <citation type="submission" date="2018-09" db="EMBL/GenBank/DDBJ databases">
        <title>Streptomyces sp. nov. DS1-2, an endophytic actinomycete isolated from roots of Dendrobium scabrilingue.</title>
        <authorList>
            <person name="Kuncharoen N."/>
            <person name="Kudo T."/>
            <person name="Ohkuma M."/>
            <person name="Yuki M."/>
            <person name="Tanasupawat S."/>
        </authorList>
    </citation>
    <scope>NUCLEOTIDE SEQUENCE [LARGE SCALE GENOMIC DNA]</scope>
    <source>
        <strain evidence="8 11">AZ1-7</strain>
        <strain evidence="9 10">DS1-2</strain>
    </source>
</reference>
<dbReference type="AlphaFoldDB" id="A0A3A9WI20"/>
<dbReference type="GO" id="GO:0008483">
    <property type="term" value="F:transaminase activity"/>
    <property type="evidence" value="ECO:0007669"/>
    <property type="project" value="UniProtKB-KW"/>
</dbReference>
<dbReference type="InterPro" id="IPR015422">
    <property type="entry name" value="PyrdxlP-dep_Trfase_small"/>
</dbReference>
<keyword evidence="10" id="KW-1185">Reference proteome</keyword>
<evidence type="ECO:0000256" key="4">
    <source>
        <dbReference type="ARBA" id="ARBA00023239"/>
    </source>
</evidence>
<keyword evidence="4" id="KW-0456">Lyase</keyword>
<sequence>MNTALPLRPTPRFDPAPFEALTVADLTARRSDKWTRFPGHIGAGIAEMDFGTAPAVEDAVTEAVRSGLLGYLPRWLSADLARATAEWHLRRYGWPVDPAHIRAMPDVLEILTVVLSQFHDQAAPVAVLTPAYMPFLTIPRVMGLTTVEVPMREDHTGWSIDEAALDRALAAGARTLILCNPHNPLGKVYTAAELARVAALVDRHGARVFSDEIHAPITFTPSRHVPYASVPGAAGHSITAVSATKAFNMPGLKCAQVIIPDPATRDRWAEVAHWNEHKTSTLGALATVAAYDRGEDWLTDVLAYLRRNLTLLDELLRHHAPGVRMRVPAATYIAWLDCRPLLAGTGPIALDRHFGAFGVDLVTGAECGAAGAGFVRFNCAMPRPILEQSAERLAEAVAALHQPQHEQGRPFHPLDAAGGDPP</sequence>
<dbReference type="EMBL" id="RBDY01000001">
    <property type="protein sequence ID" value="RKN27801.1"/>
    <property type="molecule type" value="Genomic_DNA"/>
</dbReference>
<dbReference type="SUPFAM" id="SSF53383">
    <property type="entry name" value="PLP-dependent transferases"/>
    <property type="match status" value="1"/>
</dbReference>
<dbReference type="EC" id="4.4.1.13" evidence="2"/>
<feature type="region of interest" description="Disordered" evidence="6">
    <location>
        <begin position="402"/>
        <end position="422"/>
    </location>
</feature>
<dbReference type="GO" id="GO:0030170">
    <property type="term" value="F:pyridoxal phosphate binding"/>
    <property type="evidence" value="ECO:0007669"/>
    <property type="project" value="InterPro"/>
</dbReference>